<feature type="compositionally biased region" description="Polar residues" evidence="4">
    <location>
        <begin position="3625"/>
        <end position="3648"/>
    </location>
</feature>
<keyword evidence="8" id="KW-1185">Reference proteome</keyword>
<dbReference type="PROSITE" id="PS50158">
    <property type="entry name" value="ZF_CCHC"/>
    <property type="match status" value="1"/>
</dbReference>
<feature type="region of interest" description="Disordered" evidence="4">
    <location>
        <begin position="2497"/>
        <end position="2534"/>
    </location>
</feature>
<keyword evidence="2" id="KW-0863">Zinc-finger</keyword>
<dbReference type="Gene3D" id="3.10.10.10">
    <property type="entry name" value="HIV Type 1 Reverse Transcriptase, subunit A, domain 1"/>
    <property type="match status" value="1"/>
</dbReference>
<accession>A0A388L659</accession>
<feature type="compositionally biased region" description="Basic and acidic residues" evidence="4">
    <location>
        <begin position="3575"/>
        <end position="3591"/>
    </location>
</feature>
<evidence type="ECO:0000313" key="8">
    <source>
        <dbReference type="Proteomes" id="UP000265515"/>
    </source>
</evidence>
<feature type="region of interest" description="Disordered" evidence="4">
    <location>
        <begin position="3575"/>
        <end position="3648"/>
    </location>
</feature>
<dbReference type="STRING" id="69332.A0A388L659"/>
<organism evidence="7 8">
    <name type="scientific">Chara braunii</name>
    <name type="common">Braun's stonewort</name>
    <dbReference type="NCBI Taxonomy" id="69332"/>
    <lineage>
        <taxon>Eukaryota</taxon>
        <taxon>Viridiplantae</taxon>
        <taxon>Streptophyta</taxon>
        <taxon>Charophyceae</taxon>
        <taxon>Charales</taxon>
        <taxon>Characeae</taxon>
        <taxon>Chara</taxon>
    </lineage>
</organism>
<feature type="region of interest" description="Disordered" evidence="4">
    <location>
        <begin position="2448"/>
        <end position="2482"/>
    </location>
</feature>
<evidence type="ECO:0000256" key="4">
    <source>
        <dbReference type="SAM" id="MobiDB-lite"/>
    </source>
</evidence>
<feature type="compositionally biased region" description="Basic and acidic residues" evidence="4">
    <location>
        <begin position="3606"/>
        <end position="3624"/>
    </location>
</feature>
<dbReference type="InterPro" id="IPR012337">
    <property type="entry name" value="RNaseH-like_sf"/>
</dbReference>
<dbReference type="InterPro" id="IPR001375">
    <property type="entry name" value="Peptidase_S9_cat"/>
</dbReference>
<keyword evidence="2" id="KW-0479">Metal-binding</keyword>
<gene>
    <name evidence="7" type="ORF">CBR_g25720</name>
</gene>
<feature type="compositionally biased region" description="Basic residues" evidence="4">
    <location>
        <begin position="829"/>
        <end position="840"/>
    </location>
</feature>
<feature type="region of interest" description="Disordered" evidence="4">
    <location>
        <begin position="2633"/>
        <end position="2660"/>
    </location>
</feature>
<name>A0A388L659_CHABU</name>
<evidence type="ECO:0008006" key="9">
    <source>
        <dbReference type="Google" id="ProtNLM"/>
    </source>
</evidence>
<evidence type="ECO:0000259" key="6">
    <source>
        <dbReference type="PROSITE" id="PS50994"/>
    </source>
</evidence>
<dbReference type="CDD" id="cd01647">
    <property type="entry name" value="RT_LTR"/>
    <property type="match status" value="1"/>
</dbReference>
<dbReference type="Pfam" id="PF00078">
    <property type="entry name" value="RVT_1"/>
    <property type="match status" value="1"/>
</dbReference>
<feature type="compositionally biased region" description="Low complexity" evidence="4">
    <location>
        <begin position="1422"/>
        <end position="1446"/>
    </location>
</feature>
<dbReference type="SUPFAM" id="SSF56672">
    <property type="entry name" value="DNA/RNA polymerases"/>
    <property type="match status" value="1"/>
</dbReference>
<dbReference type="InterPro" id="IPR029058">
    <property type="entry name" value="AB_hydrolase_fold"/>
</dbReference>
<dbReference type="SUPFAM" id="SSF53474">
    <property type="entry name" value="alpha/beta-Hydrolases"/>
    <property type="match status" value="1"/>
</dbReference>
<dbReference type="GO" id="GO:0003676">
    <property type="term" value="F:nucleic acid binding"/>
    <property type="evidence" value="ECO:0007669"/>
    <property type="project" value="InterPro"/>
</dbReference>
<dbReference type="Gene3D" id="3.30.70.270">
    <property type="match status" value="1"/>
</dbReference>
<dbReference type="InterPro" id="IPR043128">
    <property type="entry name" value="Rev_trsase/Diguanyl_cyclase"/>
</dbReference>
<keyword evidence="2" id="KW-0862">Zinc</keyword>
<dbReference type="GO" id="GO:0015074">
    <property type="term" value="P:DNA integration"/>
    <property type="evidence" value="ECO:0007669"/>
    <property type="project" value="InterPro"/>
</dbReference>
<dbReference type="InterPro" id="IPR056924">
    <property type="entry name" value="SH3_Tf2-1"/>
</dbReference>
<dbReference type="Gene3D" id="3.40.50.1820">
    <property type="entry name" value="alpha/beta hydrolase"/>
    <property type="match status" value="1"/>
</dbReference>
<feature type="coiled-coil region" evidence="3">
    <location>
        <begin position="3330"/>
        <end position="3392"/>
    </location>
</feature>
<evidence type="ECO:0000256" key="1">
    <source>
        <dbReference type="ARBA" id="ARBA00022801"/>
    </source>
</evidence>
<feature type="domain" description="CCHC-type" evidence="5">
    <location>
        <begin position="1749"/>
        <end position="1763"/>
    </location>
</feature>
<keyword evidence="3" id="KW-0175">Coiled coil</keyword>
<feature type="region of interest" description="Disordered" evidence="4">
    <location>
        <begin position="800"/>
        <end position="841"/>
    </location>
</feature>
<dbReference type="GO" id="GO:0006508">
    <property type="term" value="P:proteolysis"/>
    <property type="evidence" value="ECO:0007669"/>
    <property type="project" value="InterPro"/>
</dbReference>
<feature type="region of interest" description="Disordered" evidence="4">
    <location>
        <begin position="1402"/>
        <end position="1461"/>
    </location>
</feature>
<evidence type="ECO:0000256" key="3">
    <source>
        <dbReference type="SAM" id="Coils"/>
    </source>
</evidence>
<reference evidence="7 8" key="1">
    <citation type="journal article" date="2018" name="Cell">
        <title>The Chara Genome: Secondary Complexity and Implications for Plant Terrestrialization.</title>
        <authorList>
            <person name="Nishiyama T."/>
            <person name="Sakayama H."/>
            <person name="Vries J.D."/>
            <person name="Buschmann H."/>
            <person name="Saint-Marcoux D."/>
            <person name="Ullrich K.K."/>
            <person name="Haas F.B."/>
            <person name="Vanderstraeten L."/>
            <person name="Becker D."/>
            <person name="Lang D."/>
            <person name="Vosolsobe S."/>
            <person name="Rombauts S."/>
            <person name="Wilhelmsson P.K.I."/>
            <person name="Janitza P."/>
            <person name="Kern R."/>
            <person name="Heyl A."/>
            <person name="Rumpler F."/>
            <person name="Villalobos L.I.A.C."/>
            <person name="Clay J.M."/>
            <person name="Skokan R."/>
            <person name="Toyoda A."/>
            <person name="Suzuki Y."/>
            <person name="Kagoshima H."/>
            <person name="Schijlen E."/>
            <person name="Tajeshwar N."/>
            <person name="Catarino B."/>
            <person name="Hetherington A.J."/>
            <person name="Saltykova A."/>
            <person name="Bonnot C."/>
            <person name="Breuninger H."/>
            <person name="Symeonidi A."/>
            <person name="Radhakrishnan G.V."/>
            <person name="Van Nieuwerburgh F."/>
            <person name="Deforce D."/>
            <person name="Chang C."/>
            <person name="Karol K.G."/>
            <person name="Hedrich R."/>
            <person name="Ulvskov P."/>
            <person name="Glockner G."/>
            <person name="Delwiche C.F."/>
            <person name="Petrasek J."/>
            <person name="Van de Peer Y."/>
            <person name="Friml J."/>
            <person name="Beilby M."/>
            <person name="Dolan L."/>
            <person name="Kohara Y."/>
            <person name="Sugano S."/>
            <person name="Fujiyama A."/>
            <person name="Delaux P.-M."/>
            <person name="Quint M."/>
            <person name="TheiBen G."/>
            <person name="Hagemann M."/>
            <person name="Harholt J."/>
            <person name="Dunand C."/>
            <person name="Zachgo S."/>
            <person name="Langdale J."/>
            <person name="Maumus F."/>
            <person name="Straeten D.V.D."/>
            <person name="Gould S.B."/>
            <person name="Rensing S.A."/>
        </authorList>
    </citation>
    <scope>NUCLEOTIDE SEQUENCE [LARGE SCALE GENOMIC DNA]</scope>
    <source>
        <strain evidence="7 8">S276</strain>
    </source>
</reference>
<dbReference type="PROSITE" id="PS50994">
    <property type="entry name" value="INTEGRASE"/>
    <property type="match status" value="1"/>
</dbReference>
<dbReference type="SUPFAM" id="SSF53098">
    <property type="entry name" value="Ribonuclease H-like"/>
    <property type="match status" value="1"/>
</dbReference>
<dbReference type="Pfam" id="PF00665">
    <property type="entry name" value="rve"/>
    <property type="match status" value="1"/>
</dbReference>
<dbReference type="GO" id="GO:0008270">
    <property type="term" value="F:zinc ion binding"/>
    <property type="evidence" value="ECO:0007669"/>
    <property type="project" value="UniProtKB-KW"/>
</dbReference>
<dbReference type="InterPro" id="IPR036397">
    <property type="entry name" value="RNaseH_sf"/>
</dbReference>
<proteinExistence type="predicted"/>
<evidence type="ECO:0000256" key="2">
    <source>
        <dbReference type="PROSITE-ProRule" id="PRU00047"/>
    </source>
</evidence>
<feature type="coiled-coil region" evidence="3">
    <location>
        <begin position="2180"/>
        <end position="2207"/>
    </location>
</feature>
<dbReference type="Pfam" id="PF24626">
    <property type="entry name" value="SH3_Tf2-1"/>
    <property type="match status" value="1"/>
</dbReference>
<dbReference type="InterPro" id="IPR001584">
    <property type="entry name" value="Integrase_cat-core"/>
</dbReference>
<dbReference type="InterPro" id="IPR000477">
    <property type="entry name" value="RT_dom"/>
</dbReference>
<feature type="compositionally biased region" description="Polar residues" evidence="4">
    <location>
        <begin position="2460"/>
        <end position="2477"/>
    </location>
</feature>
<feature type="coiled-coil region" evidence="3">
    <location>
        <begin position="1944"/>
        <end position="1971"/>
    </location>
</feature>
<dbReference type="Gramene" id="GBG77789">
    <property type="protein sequence ID" value="GBG77789"/>
    <property type="gene ID" value="CBR_g25720"/>
</dbReference>
<dbReference type="InterPro" id="IPR043502">
    <property type="entry name" value="DNA/RNA_pol_sf"/>
</dbReference>
<dbReference type="EMBL" id="BFEA01000277">
    <property type="protein sequence ID" value="GBG77789.1"/>
    <property type="molecule type" value="Genomic_DNA"/>
</dbReference>
<dbReference type="InterPro" id="IPR001878">
    <property type="entry name" value="Znf_CCHC"/>
</dbReference>
<dbReference type="PANTHER" id="PTHR42776:SF28">
    <property type="entry name" value="GLUTAMYL ENDOPEPTIDASE, CHLOROPLASTIC-RELATED"/>
    <property type="match status" value="1"/>
</dbReference>
<dbReference type="Proteomes" id="UP000265515">
    <property type="component" value="Unassembled WGS sequence"/>
</dbReference>
<feature type="compositionally biased region" description="Low complexity" evidence="4">
    <location>
        <begin position="2497"/>
        <end position="2511"/>
    </location>
</feature>
<dbReference type="Gene3D" id="3.30.420.10">
    <property type="entry name" value="Ribonuclease H-like superfamily/Ribonuclease H"/>
    <property type="match status" value="1"/>
</dbReference>
<feature type="compositionally biased region" description="Polar residues" evidence="4">
    <location>
        <begin position="1406"/>
        <end position="1416"/>
    </location>
</feature>
<protein>
    <recommendedName>
        <fullName evidence="9">Integrase catalytic domain-containing protein</fullName>
    </recommendedName>
</protein>
<dbReference type="OrthoDB" id="43744at2759"/>
<dbReference type="GO" id="GO:0004252">
    <property type="term" value="F:serine-type endopeptidase activity"/>
    <property type="evidence" value="ECO:0007669"/>
    <property type="project" value="TreeGrafter"/>
</dbReference>
<dbReference type="Pfam" id="PF00326">
    <property type="entry name" value="Peptidase_S9"/>
    <property type="match status" value="1"/>
</dbReference>
<feature type="region of interest" description="Disordered" evidence="4">
    <location>
        <begin position="2578"/>
        <end position="2613"/>
    </location>
</feature>
<evidence type="ECO:0000313" key="7">
    <source>
        <dbReference type="EMBL" id="GBG77789.1"/>
    </source>
</evidence>
<evidence type="ECO:0000259" key="5">
    <source>
        <dbReference type="PROSITE" id="PS50158"/>
    </source>
</evidence>
<feature type="region of interest" description="Disordered" evidence="4">
    <location>
        <begin position="1681"/>
        <end position="1721"/>
    </location>
</feature>
<comment type="caution">
    <text evidence="7">The sequence shown here is derived from an EMBL/GenBank/DDBJ whole genome shotgun (WGS) entry which is preliminary data.</text>
</comment>
<dbReference type="PANTHER" id="PTHR42776">
    <property type="entry name" value="SERINE PEPTIDASE S9 FAMILY MEMBER"/>
    <property type="match status" value="1"/>
</dbReference>
<keyword evidence="1" id="KW-0378">Hydrolase</keyword>
<feature type="domain" description="Integrase catalytic" evidence="6">
    <location>
        <begin position="1759"/>
        <end position="1920"/>
    </location>
</feature>
<sequence>MSHSCEEYPVELRQFTYKEPEFISENWVEFTLPGRSIQTPHGDRADRNWRSVLLRPGVWLLVAPLIGFEQDRRGRLVEDSLELQVRGFLYYQTSVLADIVFRAVERSHWDPNLGVVSCLDSYTWLDEVTTRDILQEEADKLRGKERCYDRDFRSIVVSLRLAREGFLPHLEEALRLPVPIFVLEGFLGGLDLLIWIHWAFLEIQGLLRYSDERHTYYALWKEGPRFGEAALELVELIKAASPRTSWEAPTQEQPTEFWSTLDRAIREPPNYLAGITELYGAEGYDLSVRERSLIEFFELGSHYRRIGALKDEEEQEEDDEAEWEVPRDEPELWEDPRKFPEERRGNGWEAIVEFARRIKGWEAIVEFAQRIKGGEPMAVALLRPGLRVKLKAMPGAVTEEEEVNRVSFTGRVTSIIRIRSARSLDERSCKMDAEGAYLTSIGGDVKTQVSRTNSPDRKMGIDVASDAEKLRKALRELESRSRELEGRSSNSEGWRKEVLNRARVATFTDAGIREPYRETPSEPYRRNPYSMAYVSGSYVSPFLGAPTYQWPALSGIQMIFTGKNVFEFLDDWEVLGMRAEWSDQEMIVNFLHHTAPKIDREVRDAIPDNGRWLTFRERVTRIFACDEVSYSVEDLKEMKKEEEESLVAFARRYKKASNPLVEGGFMGEIERCGIFLGFLSQEKREKILRDLPLKVTFSQVKVLAHDTKGIIELDDRKYVMWVDEGKHVPFLPSMKINVDIWRRRMNEAKGKQAKEPTTVKVSRVTFENDFDEPPESPGMRISSIKFEETVSDGEVYVCTQGVGESSRGKREDQDQPMTNERVESPKSPKSPRKRGAKKFQLKSSLDEVDLRESLRRAMDMPIPITLKEFIAGCGPTRDELIGMMKKAKVPLAETATSEGSAGRSVYSVCNLFSGYDEIPLDYRDRQLTAMHTPLGLIQMMVVPMGWTNGVAVFQRVMVAVLGELIPNLVEVFLDDFPIKGSYEKDETGVRPGVRRSYEDVYSDPGSPMTRRMPIGTYVLAKIMLPDGAERLLLNGNGATPDGYIPFLDLLNVETGEKERIWQSNKELHYESVVALMSDNEETLHLDRLKILFSRESQREPPQYFLKKWSDQEIVQITNFPHPYPELKDLSKEIIRYQRNDGVQLTATLYLPPGYDPKAEGPLTMLMWAYPREFKSKDAAGQVRGSPNQFAGIGGTSPLLWLAKRYAILDGPTMPIVAEGDDEPNDRSGFIAIWYRSYTSDNVTDYDDDFEVVTSTTEKLTWTRVEQRTSGADVALTVEDRLKKSITVVEVVAAGIEASKLIAQRRQALDQFALKQLEDIMEAIRKEVGEQTDMSQTLSHIVTYLTFLEEKIVRQQTQLDEIVVGLRTIANIVKGKNQIQGEEKQEEKEDKKEVRKLMGDAMKSAGPTIQTTSNGNEPPSQPSSPSRSSHSTPSHKSSPSTTPVKTSAEPEKPKKKEKVKTKLPSTFCNKKEESLLLWIAEIQTYVRTAPVEPESQVAFTTSCMGGEAKQWVLADANAAGFEDIGEWAKTLTLKQFLAKTKDRFLDKTTTDKAFDQLTSIGQKHWTSVEALSREVDRLLQVPRLNLQDSQVLYIYSRALPEPIRGHLVTEAKSGKYNYRQFRDLALQREQPTSQVKSSYATVVKSGGGGGGRPYNGKRILWRQKRQDHTLVVFDDGTVEKWPLEDNDNNSDSGKGEVTAVVANKGGPPRSGSGKKPRPFPWHPGIADGKPWLKMGMTRETWQERMDNAQCLKCGTPGHVIAYCPMIRESISMDFMSLTKSRNGNSQVMVIVDRFSKYAMFIPLPAEARTELVIQKFQMRWVTEYGFPLSIVSDRNARFTSMPWQKLMEAYGTLLTMSSGRHPETNGQSEQMNRLCQQLLRMYVRPDQIDWDENLPKIASAYNSSVHTATGRTPNALHKGWKPKRPVDVLTRDQFRRLPPGTREYAVLFQEDIKKVKDNLKKAQDRMIEQAKKHRRPSTFKEGDLVWVKSKEFSLEENVSQKLLLVYFGPWEVLKVIGDAEGPSYIIDIPPHLKTYLVFHASKLLPYVEGNEFPHRPSMIPPDMDGGYEVDRIIEHGYFSTGARGRPQKQFKITPDEGFPGGWWNEVIERFPWLEQCPWPSKPAQALITCMKPESMEVIKLVWDSGAFPNFFEMIGFSDLARMAMAWDSNRASFRGEVEKLGTELEARKEEYARECAQLTKSAARAEQILLKAWGLSDAHLRNLLPATPPPHPPRAPQGPAPLPHAACQALDINDVEMVEMEQAIAAISATMQQTPLRRIAAPRPLAYTAQLKYCDSARDVAQGDQAATILDLRNLRKVRSVGRPYLKCSCKRSDEDRDCPGGPLWVDHAIWHLLAHPDVLFPSMSSTKVRTSMLVHYLRTTWKDAIIGCIIFMFIREIMVDFVKSLETSDQLNAEEVIKDERMWRHQLPSAIGRILLPTRIPAIPRRVTPAVRQRAPREQIQGQARINFSPANRNANNGEAPAVARQRAALINERNMAAAQAQLRQRQDQQAGGTPPQEHQQQDLGEEGRRRQARNDRLQQQFIEEERVEHQQAGGGAALEHVMQQLPTAALQGDSQLTTAQQGGSGFSTPVAARPGQAHIPPRNGKRRSPDDIGRRLGSLAIWEETQTEALKRQQRSSRLAMKNQQRASDPRYGETAGGGRMVVLPTGRRVWSKEKRTDLTFLHMKYTSWAMEAFSVRSLVTGVLRRLAGDEAGGWLEGVVFGWTYEKLVAAHVCGPKEVFKDFDIEHWTDHYDPAQCHCRAERYMQFHSEKTLELLPGAEHTHVLTLDAGITSDCRLRAMIKVGLNHIPLRAFDVDEALFELGGLLDRLIMTSHDIANLREHQRRKFKQIVLDRAKSKMNGYISRHRFISAEPIDQTSTRREIEFLTQRFLVSPTDKSANTPSFVCTNFIHVLALRRLLGPDFVMQQEDPEQLISVIKGSLIHLPALPSSHDTLPYLMTVYKAHKQSFRWITNTANTVVSPMADLCACLLRFLIPSVQSFCSEKSRAMEAEYDVRPNLWWPISSVGEFAANLPQSVYAVYTTDIMRCFETIPTDDSEHSLLTAVRFFVQTAMIYRRDRSSRDIIKVRVTAQGKMIPSWTDARLENTTEELFFTEAEVSDISWCLDHSLVQVGACVWKQVLGIPMGVACSPIWCDIYFFKYEYHAMMRLLTSDNKHLVPQFDNTYRYVDDLCSLNNNSIHDFFRADCDQTTDPIWIYPREFIEMKETTEVRDEENQGIVANFLNMTLSVSSTHLGHFSTMKHDEKKGLNFSPTRFMEFNSNRSIAQSLQIITVQVVLRAVVGAHLRVSVVGQSLMLNHSRGPELAPPLTARSKKRVAALLRERKEKMEKRELIKQVKMLVLLEEQEAKKKHMEEEMERWKEQEEKMAAIEAEVEKEVEVKAEEPFVEQLVASAQAAVDEVVRRGVAHPKRIVIGGHSYGAFMSANLLARAPDLFCCGIARSGAYNRTLTPFGFQSEERTLWEAPNTYHEMSPFMLANKVHKPLLLIHGEDDNNSGTFPMQSERFYSALKGHGAVSRLVLLPHESHGYRARESTMHTLWEMERWMQRYADFVAVENKKENENDTENITKDESTSTAAGEKPVAAAGVREESGEKEQSENKEEHFAETSTGHIAGSNGSTNCSRKPWSSL</sequence>